<dbReference type="SUPFAM" id="SSF53098">
    <property type="entry name" value="Ribonuclease H-like"/>
    <property type="match status" value="1"/>
</dbReference>
<keyword evidence="2" id="KW-1185">Reference proteome</keyword>
<evidence type="ECO:0000313" key="2">
    <source>
        <dbReference type="Proteomes" id="UP000297245"/>
    </source>
</evidence>
<dbReference type="InterPro" id="IPR012337">
    <property type="entry name" value="RNaseH-like_sf"/>
</dbReference>
<gene>
    <name evidence="1" type="ORF">K435DRAFT_874483</name>
</gene>
<proteinExistence type="predicted"/>
<organism evidence="1 2">
    <name type="scientific">Dendrothele bispora (strain CBS 962.96)</name>
    <dbReference type="NCBI Taxonomy" id="1314807"/>
    <lineage>
        <taxon>Eukaryota</taxon>
        <taxon>Fungi</taxon>
        <taxon>Dikarya</taxon>
        <taxon>Basidiomycota</taxon>
        <taxon>Agaricomycotina</taxon>
        <taxon>Agaricomycetes</taxon>
        <taxon>Agaricomycetidae</taxon>
        <taxon>Agaricales</taxon>
        <taxon>Agaricales incertae sedis</taxon>
        <taxon>Dendrothele</taxon>
    </lineage>
</organism>
<dbReference type="AlphaFoldDB" id="A0A4S8KWI9"/>
<protein>
    <recommendedName>
        <fullName evidence="3">DUF659 domain-containing protein</fullName>
    </recommendedName>
</protein>
<reference evidence="1 2" key="1">
    <citation type="journal article" date="2019" name="Nat. Ecol. Evol.">
        <title>Megaphylogeny resolves global patterns of mushroom evolution.</title>
        <authorList>
            <person name="Varga T."/>
            <person name="Krizsan K."/>
            <person name="Foldi C."/>
            <person name="Dima B."/>
            <person name="Sanchez-Garcia M."/>
            <person name="Sanchez-Ramirez S."/>
            <person name="Szollosi G.J."/>
            <person name="Szarkandi J.G."/>
            <person name="Papp V."/>
            <person name="Albert L."/>
            <person name="Andreopoulos W."/>
            <person name="Angelini C."/>
            <person name="Antonin V."/>
            <person name="Barry K.W."/>
            <person name="Bougher N.L."/>
            <person name="Buchanan P."/>
            <person name="Buyck B."/>
            <person name="Bense V."/>
            <person name="Catcheside P."/>
            <person name="Chovatia M."/>
            <person name="Cooper J."/>
            <person name="Damon W."/>
            <person name="Desjardin D."/>
            <person name="Finy P."/>
            <person name="Geml J."/>
            <person name="Haridas S."/>
            <person name="Hughes K."/>
            <person name="Justo A."/>
            <person name="Karasinski D."/>
            <person name="Kautmanova I."/>
            <person name="Kiss B."/>
            <person name="Kocsube S."/>
            <person name="Kotiranta H."/>
            <person name="LaButti K.M."/>
            <person name="Lechner B.E."/>
            <person name="Liimatainen K."/>
            <person name="Lipzen A."/>
            <person name="Lukacs Z."/>
            <person name="Mihaltcheva S."/>
            <person name="Morgado L.N."/>
            <person name="Niskanen T."/>
            <person name="Noordeloos M.E."/>
            <person name="Ohm R.A."/>
            <person name="Ortiz-Santana B."/>
            <person name="Ovrebo C."/>
            <person name="Racz N."/>
            <person name="Riley R."/>
            <person name="Savchenko A."/>
            <person name="Shiryaev A."/>
            <person name="Soop K."/>
            <person name="Spirin V."/>
            <person name="Szebenyi C."/>
            <person name="Tomsovsky M."/>
            <person name="Tulloss R.E."/>
            <person name="Uehling J."/>
            <person name="Grigoriev I.V."/>
            <person name="Vagvolgyi C."/>
            <person name="Papp T."/>
            <person name="Martin F.M."/>
            <person name="Miettinen O."/>
            <person name="Hibbett D.S."/>
            <person name="Nagy L.G."/>
        </authorList>
    </citation>
    <scope>NUCLEOTIDE SEQUENCE [LARGE SCALE GENOMIC DNA]</scope>
    <source>
        <strain evidence="1 2">CBS 962.96</strain>
    </source>
</reference>
<evidence type="ECO:0000313" key="1">
    <source>
        <dbReference type="EMBL" id="THU80342.1"/>
    </source>
</evidence>
<accession>A0A4S8KWI9</accession>
<dbReference type="OrthoDB" id="3236755at2759"/>
<dbReference type="Proteomes" id="UP000297245">
    <property type="component" value="Unassembled WGS sequence"/>
</dbReference>
<evidence type="ECO:0008006" key="3">
    <source>
        <dbReference type="Google" id="ProtNLM"/>
    </source>
</evidence>
<name>A0A4S8KWI9_DENBC</name>
<sequence length="523" mass="58494">MFDFDPDPNLVPNILDTDEWKEFMSIANPKYKVTSSSSFADNHMPKEAARIHKEMTFLFCGYEGTVEKHNAEWVKNHILRAIDEVGREHIGCLCSDSTGNVKNGKALAKLELPTVLTLPDCCHHIALTIKDITNLEEFKPMIKTLKATIQHFGHSDSATKKLEHVRKEENVTEGLVTVGKTRFATHYTAAVALDRCFPFIQDLLNDGSIQIKDKDVVATFTGRMRATEFQLALAQYIRIIGPLARSLWALEASQTNAAHVFLFWLAMDAELKDLFALDISKTEIDCELAQKITRIFNSHYKEFIEQSPDDPYFTTFFLDPCYVRSNILKSSSPSTIPEPIIRLSAQVTTLSNTDADQTPNPKAYCRVKTALKNILRCEVELYQRNPSTASIAPLMKLVGNAKALAEEFDTQLVACSRGEYPFSDPLGSKSVLEWWQELSLHPKGRALAFLGVKIVPVRGRMTDLEIEVDSDIDLDSSGLKAVLPKEIYGLSPILAGLTEEAHEAVGTSLNGPMNVRDVDWDKV</sequence>
<dbReference type="EMBL" id="ML179914">
    <property type="protein sequence ID" value="THU80342.1"/>
    <property type="molecule type" value="Genomic_DNA"/>
</dbReference>